<sequence>MIHIHYNLMFNEGNARKFEEIVDVEAYVTDRISLLGKKAMKERGLCDLSKMYGGVLAAASYFSAMSIPGGQIITATSLMGYIIAVYGDYASTGKFRMLPSRRTLGGLSKDEESDETDFVSLNKDYEEDISYLNQREQIEAKFINIYFDELCEELEQLPISGRAKKYQQVIDSIYSRKKQSKYYQYFEARRCHNLKFVEAEIESMNNRPIKRVREIENDYLTPEKQRELFIEGTEQRCDESPVVSVNTAEENPPRYGFTGYQSMAKEWHHCTFTIAGQGTGKTELYYWLSLLLTKKGVRVFYLNLASKRQDKGRVWENHSTCVRADLRKIVNPQQAKAVIKEAFELLQEYDACEDDKFLIIDEANVTFLKKHNYAKEQSEFRSYLIAMIGDLISTGGKGRQSIHALNQGLKAGTMVQDLLPLFKSMRLNYMTIAPGEKVYAEDRDQWITHDDQTRRDIVNNFEKECSKPPMGLGDPRIMQFNGIWYPTGSKADLGFSEEGSKLSTPVDLSAQKKTSKIDQLLKDLDDTGSPDLWTFSEKQFPPLPTSDLKRRFIEILSTRLEQDNTELANKYSKNRGEEFFKYDGRYSYPSREEKEYETRLLTDFRCCLCQKRTEDIEVHRLSYLGEEDQVGDNMVPLCEGCHDEAHEASNWNLDLESIWGSSQIESFTRRVKLGLNYLTKNVQD</sequence>
<organism evidence="1 2">
    <name type="scientific">Moorena producens PAL-8-15-08-1</name>
    <dbReference type="NCBI Taxonomy" id="1458985"/>
    <lineage>
        <taxon>Bacteria</taxon>
        <taxon>Bacillati</taxon>
        <taxon>Cyanobacteriota</taxon>
        <taxon>Cyanophyceae</taxon>
        <taxon>Coleofasciculales</taxon>
        <taxon>Coleofasciculaceae</taxon>
        <taxon>Moorena</taxon>
    </lineage>
</organism>
<name>A0A1D8U485_9CYAN</name>
<dbReference type="CDD" id="cd00085">
    <property type="entry name" value="HNHc"/>
    <property type="match status" value="1"/>
</dbReference>
<dbReference type="KEGG" id="mpro:BJP34_35610"/>
<geneLocation type="plasmid" evidence="1 2">
    <name>unnamed</name>
</geneLocation>
<keyword evidence="1" id="KW-0614">Plasmid</keyword>
<protein>
    <recommendedName>
        <fullName evidence="3">HNH nuclease domain-containing protein</fullName>
    </recommendedName>
</protein>
<evidence type="ECO:0000313" key="1">
    <source>
        <dbReference type="EMBL" id="AOX04712.1"/>
    </source>
</evidence>
<gene>
    <name evidence="1" type="ORF">BJP34_35610</name>
</gene>
<evidence type="ECO:0000313" key="2">
    <source>
        <dbReference type="Proteomes" id="UP000177870"/>
    </source>
</evidence>
<dbReference type="InterPro" id="IPR003615">
    <property type="entry name" value="HNH_nuc"/>
</dbReference>
<accession>A0A1D8U485</accession>
<reference evidence="2" key="1">
    <citation type="submission" date="2016-10" db="EMBL/GenBank/DDBJ databases">
        <title>Comparative genomics uncovers the prolific and rare metabolic potential of the cyanobacterial genus Moorea.</title>
        <authorList>
            <person name="Leao T."/>
            <person name="Castelao G."/>
            <person name="Korobeynikov A."/>
            <person name="Monroe E.A."/>
            <person name="Podell S."/>
            <person name="Glukhov E."/>
            <person name="Allen E."/>
            <person name="Gerwick W.H."/>
            <person name="Gerwick L."/>
        </authorList>
    </citation>
    <scope>NUCLEOTIDE SEQUENCE [LARGE SCALE GENOMIC DNA]</scope>
    <source>
        <strain evidence="2">PAL-8-15-08-1</strain>
        <plasmid evidence="2">unnamed</plasmid>
    </source>
</reference>
<evidence type="ECO:0008006" key="3">
    <source>
        <dbReference type="Google" id="ProtNLM"/>
    </source>
</evidence>
<dbReference type="Proteomes" id="UP000177870">
    <property type="component" value="Plasmid unnamed"/>
</dbReference>
<dbReference type="InterPro" id="IPR027417">
    <property type="entry name" value="P-loop_NTPase"/>
</dbReference>
<dbReference type="AlphaFoldDB" id="A0A1D8U485"/>
<proteinExistence type="predicted"/>
<dbReference type="SUPFAM" id="SSF52540">
    <property type="entry name" value="P-loop containing nucleoside triphosphate hydrolases"/>
    <property type="match status" value="1"/>
</dbReference>
<dbReference type="EMBL" id="CP017600">
    <property type="protein sequence ID" value="AOX04712.1"/>
    <property type="molecule type" value="Genomic_DNA"/>
</dbReference>